<dbReference type="Proteomes" id="UP000004994">
    <property type="component" value="Chromosome 10"/>
</dbReference>
<protein>
    <submittedName>
        <fullName evidence="1">Uncharacterized protein</fullName>
    </submittedName>
</protein>
<organism evidence="1">
    <name type="scientific">Solanum lycopersicum</name>
    <name type="common">Tomato</name>
    <name type="synonym">Lycopersicon esculentum</name>
    <dbReference type="NCBI Taxonomy" id="4081"/>
    <lineage>
        <taxon>Eukaryota</taxon>
        <taxon>Viridiplantae</taxon>
        <taxon>Streptophyta</taxon>
        <taxon>Embryophyta</taxon>
        <taxon>Tracheophyta</taxon>
        <taxon>Spermatophyta</taxon>
        <taxon>Magnoliopsida</taxon>
        <taxon>eudicotyledons</taxon>
        <taxon>Gunneridae</taxon>
        <taxon>Pentapetalae</taxon>
        <taxon>asterids</taxon>
        <taxon>lamiids</taxon>
        <taxon>Solanales</taxon>
        <taxon>Solanaceae</taxon>
        <taxon>Solanoideae</taxon>
        <taxon>Solaneae</taxon>
        <taxon>Solanum</taxon>
        <taxon>Solanum subgen. Lycopersicon</taxon>
    </lineage>
</organism>
<evidence type="ECO:0000313" key="2">
    <source>
        <dbReference type="Proteomes" id="UP000004994"/>
    </source>
</evidence>
<dbReference type="InParanoid" id="A0A3Q7IJS0"/>
<reference evidence="1" key="1">
    <citation type="journal article" date="2012" name="Nature">
        <title>The tomato genome sequence provides insights into fleshy fruit evolution.</title>
        <authorList>
            <consortium name="Tomato Genome Consortium"/>
        </authorList>
    </citation>
    <scope>NUCLEOTIDE SEQUENCE [LARGE SCALE GENOMIC DNA]</scope>
    <source>
        <strain evidence="1">cv. Heinz 1706</strain>
    </source>
</reference>
<accession>A0A3Q7IJS0</accession>
<evidence type="ECO:0000313" key="1">
    <source>
        <dbReference type="EnsemblPlants" id="Solyc10g079075.1.1"/>
    </source>
</evidence>
<keyword evidence="2" id="KW-1185">Reference proteome</keyword>
<dbReference type="Gramene" id="Solyc10g079075.1.1">
    <property type="protein sequence ID" value="Solyc10g079075.1.1"/>
    <property type="gene ID" value="Solyc10g079075.1"/>
</dbReference>
<dbReference type="AlphaFoldDB" id="A0A3Q7IJS0"/>
<sequence length="120" mass="12995">MELTISKEPIVQGIKLLHISFKSYQIGQVTSGWWLGLDALGREHMVASRRRLLSGLEVAGDELWLHSESRGSCLTNSDFDPEFERVELDSGELPAAAKTENLEALSIKAISEGKIGGGGG</sequence>
<reference evidence="1" key="2">
    <citation type="submission" date="2019-01" db="UniProtKB">
        <authorList>
            <consortium name="EnsemblPlants"/>
        </authorList>
    </citation>
    <scope>IDENTIFICATION</scope>
    <source>
        <strain evidence="1">cv. Heinz 1706</strain>
    </source>
</reference>
<name>A0A3Q7IJS0_SOLLC</name>
<dbReference type="EnsemblPlants" id="Solyc10g079075.1.1">
    <property type="protein sequence ID" value="Solyc10g079075.1.1"/>
    <property type="gene ID" value="Solyc10g079075.1"/>
</dbReference>
<proteinExistence type="predicted"/>